<comment type="function">
    <text evidence="4">Catalyzes the transfer of a formyl group from 10-formyltetrahydrofolate to 5-phospho-ribosyl-glycinamide (GAR), producing 5-phospho-ribosyl-N-formylglycinamide (FGAR) and tetrahydrofolate.</text>
</comment>
<feature type="binding site" evidence="4">
    <location>
        <position position="59"/>
    </location>
    <ligand>
        <name>(6R)-10-formyltetrahydrofolate</name>
        <dbReference type="ChEBI" id="CHEBI:195366"/>
    </ligand>
</feature>
<dbReference type="PANTHER" id="PTHR43369:SF2">
    <property type="entry name" value="PHOSPHORIBOSYLGLYCINAMIDE FORMYLTRANSFERASE"/>
    <property type="match status" value="1"/>
</dbReference>
<gene>
    <name evidence="4" type="primary">purN</name>
    <name evidence="6" type="ORF">U725_00794</name>
</gene>
<dbReference type="HAMAP" id="MF_01930">
    <property type="entry name" value="PurN"/>
    <property type="match status" value="1"/>
</dbReference>
<dbReference type="EC" id="2.1.2.2" evidence="4"/>
<feature type="site" description="Raises pKa of active site His" evidence="4">
    <location>
        <position position="139"/>
    </location>
</feature>
<accession>A0A084ACT6</accession>
<dbReference type="Proteomes" id="UP000028401">
    <property type="component" value="Unassembled WGS sequence"/>
</dbReference>
<dbReference type="EMBL" id="AZSI01000014">
    <property type="protein sequence ID" value="KEY63115.1"/>
    <property type="molecule type" value="Genomic_DNA"/>
</dbReference>
<feature type="binding site" evidence="4">
    <location>
        <begin position="84"/>
        <end position="87"/>
    </location>
    <ligand>
        <name>(6R)-10-formyltetrahydrofolate</name>
        <dbReference type="ChEBI" id="CHEBI:195366"/>
    </ligand>
</feature>
<dbReference type="Gene3D" id="3.40.50.170">
    <property type="entry name" value="Formyl transferase, N-terminal domain"/>
    <property type="match status" value="1"/>
</dbReference>
<evidence type="ECO:0000256" key="1">
    <source>
        <dbReference type="ARBA" id="ARBA00005054"/>
    </source>
</evidence>
<dbReference type="NCBIfam" id="TIGR00639">
    <property type="entry name" value="PurN"/>
    <property type="match status" value="1"/>
</dbReference>
<dbReference type="SUPFAM" id="SSF53328">
    <property type="entry name" value="Formyltransferase"/>
    <property type="match status" value="1"/>
</dbReference>
<feature type="domain" description="Formyl transferase N-terminal" evidence="5">
    <location>
        <begin position="1"/>
        <end position="174"/>
    </location>
</feature>
<dbReference type="CDD" id="cd08645">
    <property type="entry name" value="FMT_core_GART"/>
    <property type="match status" value="1"/>
</dbReference>
<dbReference type="InterPro" id="IPR036477">
    <property type="entry name" value="Formyl_transf_N_sf"/>
</dbReference>
<dbReference type="PATRIC" id="fig|1415168.3.peg.847"/>
<protein>
    <recommendedName>
        <fullName evidence="4">Phosphoribosylglycinamide formyltransferase</fullName>
        <ecNumber evidence="4">2.1.2.2</ecNumber>
    </recommendedName>
    <alternativeName>
        <fullName evidence="4">5'-phosphoribosylglycinamide transformylase</fullName>
    </alternativeName>
    <alternativeName>
        <fullName evidence="4">GAR transformylase</fullName>
        <shortName evidence="4">GART</shortName>
    </alternativeName>
</protein>
<dbReference type="GO" id="GO:0006189">
    <property type="term" value="P:'de novo' IMP biosynthetic process"/>
    <property type="evidence" value="ECO:0007669"/>
    <property type="project" value="UniProtKB-UniRule"/>
</dbReference>
<evidence type="ECO:0000313" key="6">
    <source>
        <dbReference type="EMBL" id="KEY63115.1"/>
    </source>
</evidence>
<comment type="similarity">
    <text evidence="4">Belongs to the GART family.</text>
</comment>
<evidence type="ECO:0000256" key="4">
    <source>
        <dbReference type="HAMAP-Rule" id="MF_01930"/>
    </source>
</evidence>
<dbReference type="InterPro" id="IPR004607">
    <property type="entry name" value="GART"/>
</dbReference>
<dbReference type="PANTHER" id="PTHR43369">
    <property type="entry name" value="PHOSPHORIBOSYLGLYCINAMIDE FORMYLTRANSFERASE"/>
    <property type="match status" value="1"/>
</dbReference>
<dbReference type="GO" id="GO:0005829">
    <property type="term" value="C:cytosol"/>
    <property type="evidence" value="ECO:0007669"/>
    <property type="project" value="TreeGrafter"/>
</dbReference>
<organism evidence="6 7">
    <name type="scientific">Lactococcus cremoris subsp. cremoris GE214</name>
    <dbReference type="NCBI Taxonomy" id="1415168"/>
    <lineage>
        <taxon>Bacteria</taxon>
        <taxon>Bacillati</taxon>
        <taxon>Bacillota</taxon>
        <taxon>Bacilli</taxon>
        <taxon>Lactobacillales</taxon>
        <taxon>Streptococcaceae</taxon>
        <taxon>Lactococcus</taxon>
        <taxon>Lactococcus cremoris subsp. cremoris</taxon>
    </lineage>
</organism>
<feature type="active site" description="Proton donor" evidence="4">
    <location>
        <position position="103"/>
    </location>
</feature>
<sequence length="182" mass="20519">MKIAVFASGNGSNFQRLAEQFPKVVKFIFSDHHDAYVLERADKLGVANASLELKEFTSKVDYEKALVEILEAQEIDLILLAGYMKIIGSTMLARYKGKIINVHPSFLPDFAGSPHAIEESHEAKYGLGITIHYVDEGVDTGEIIAQIPVAYHESLEVYEERVHEAEHELYPKVVRQIILHQQ</sequence>
<name>A0A084ACT6_LACLC</name>
<proteinExistence type="inferred from homology"/>
<dbReference type="AlphaFoldDB" id="A0A084ACT6"/>
<dbReference type="RefSeq" id="WP_042747929.1">
    <property type="nucleotide sequence ID" value="NZ_AZSI01000014.1"/>
</dbReference>
<comment type="pathway">
    <text evidence="1 4">Purine metabolism; IMP biosynthesis via de novo pathway; N(2)-formyl-N(1)-(5-phospho-D-ribosyl)glycinamide from N(1)-(5-phospho-D-ribosyl)glycinamide (10-formyl THF route): step 1/1.</text>
</comment>
<keyword evidence="2 4" id="KW-0808">Transferase</keyword>
<dbReference type="Pfam" id="PF00551">
    <property type="entry name" value="Formyl_trans_N"/>
    <property type="match status" value="1"/>
</dbReference>
<dbReference type="InterPro" id="IPR002376">
    <property type="entry name" value="Formyl_transf_N"/>
</dbReference>
<evidence type="ECO:0000256" key="3">
    <source>
        <dbReference type="ARBA" id="ARBA00022755"/>
    </source>
</evidence>
<keyword evidence="3 4" id="KW-0658">Purine biosynthesis</keyword>
<evidence type="ECO:0000259" key="5">
    <source>
        <dbReference type="Pfam" id="PF00551"/>
    </source>
</evidence>
<dbReference type="GO" id="GO:0004644">
    <property type="term" value="F:phosphoribosylglycinamide formyltransferase activity"/>
    <property type="evidence" value="ECO:0007669"/>
    <property type="project" value="UniProtKB-UniRule"/>
</dbReference>
<feature type="binding site" evidence="4">
    <location>
        <begin position="11"/>
        <end position="13"/>
    </location>
    <ligand>
        <name>N(1)-(5-phospho-beta-D-ribosyl)glycinamide</name>
        <dbReference type="ChEBI" id="CHEBI:143788"/>
    </ligand>
</feature>
<dbReference type="UniPathway" id="UPA00074">
    <property type="reaction ID" value="UER00126"/>
</dbReference>
<comment type="catalytic activity">
    <reaction evidence="4">
        <text>N(1)-(5-phospho-beta-D-ribosyl)glycinamide + (6R)-10-formyltetrahydrofolate = N(2)-formyl-N(1)-(5-phospho-beta-D-ribosyl)glycinamide + (6S)-5,6,7,8-tetrahydrofolate + H(+)</text>
        <dbReference type="Rhea" id="RHEA:15053"/>
        <dbReference type="ChEBI" id="CHEBI:15378"/>
        <dbReference type="ChEBI" id="CHEBI:57453"/>
        <dbReference type="ChEBI" id="CHEBI:143788"/>
        <dbReference type="ChEBI" id="CHEBI:147286"/>
        <dbReference type="ChEBI" id="CHEBI:195366"/>
        <dbReference type="EC" id="2.1.2.2"/>
    </reaction>
</comment>
<feature type="binding site" evidence="4">
    <location>
        <position position="101"/>
    </location>
    <ligand>
        <name>(6R)-10-formyltetrahydrofolate</name>
        <dbReference type="ChEBI" id="CHEBI:195366"/>
    </ligand>
</feature>
<reference evidence="6 7" key="1">
    <citation type="submission" date="2014-06" db="EMBL/GenBank/DDBJ databases">
        <title>Draft genome sequence of the putrescine producing strain Lactococcus lactis subsp cremoris GE214.</title>
        <authorList>
            <person name="Ladero V."/>
            <person name="Linares D.M."/>
            <person name="del Rio B."/>
            <person name="Mayo B."/>
            <person name="Martin M.C."/>
            <person name="Fernandez M."/>
            <person name="Alvarez M.A."/>
        </authorList>
    </citation>
    <scope>NUCLEOTIDE SEQUENCE [LARGE SCALE GENOMIC DNA]</scope>
    <source>
        <strain evidence="6 7">GE214</strain>
    </source>
</reference>
<evidence type="ECO:0000313" key="7">
    <source>
        <dbReference type="Proteomes" id="UP000028401"/>
    </source>
</evidence>
<comment type="caution">
    <text evidence="6">The sequence shown here is derived from an EMBL/GenBank/DDBJ whole genome shotgun (WGS) entry which is preliminary data.</text>
</comment>
<evidence type="ECO:0000256" key="2">
    <source>
        <dbReference type="ARBA" id="ARBA00022679"/>
    </source>
</evidence>